<evidence type="ECO:0000256" key="6">
    <source>
        <dbReference type="ARBA" id="ARBA00023004"/>
    </source>
</evidence>
<comment type="caution">
    <text evidence="16">The sequence shown here is derived from an EMBL/GenBank/DDBJ whole genome shotgun (WGS) entry which is preliminary data.</text>
</comment>
<evidence type="ECO:0000256" key="9">
    <source>
        <dbReference type="ARBA" id="ARBA00023204"/>
    </source>
</evidence>
<evidence type="ECO:0000256" key="1">
    <source>
        <dbReference type="ARBA" id="ARBA00008343"/>
    </source>
</evidence>
<dbReference type="PANTHER" id="PTHR43286">
    <property type="entry name" value="ENDONUCLEASE III-LIKE PROTEIN 1"/>
    <property type="match status" value="1"/>
</dbReference>
<evidence type="ECO:0000259" key="15">
    <source>
        <dbReference type="SMART" id="SM00478"/>
    </source>
</evidence>
<dbReference type="OrthoDB" id="84708at2157"/>
<dbReference type="SMART" id="SM00278">
    <property type="entry name" value="HhH1"/>
    <property type="match status" value="2"/>
</dbReference>
<dbReference type="GO" id="GO:0006289">
    <property type="term" value="P:nucleotide-excision repair"/>
    <property type="evidence" value="ECO:0007669"/>
    <property type="project" value="TreeGrafter"/>
</dbReference>
<dbReference type="Gene3D" id="1.10.340.30">
    <property type="entry name" value="Hypothetical protein, domain 2"/>
    <property type="match status" value="1"/>
</dbReference>
<accession>A0A166CSS7</accession>
<keyword evidence="6" id="KW-0408">Iron</keyword>
<dbReference type="InterPro" id="IPR003265">
    <property type="entry name" value="HhH-GPD_domain"/>
</dbReference>
<dbReference type="PATRIC" id="fig|47311.3.peg.853"/>
<keyword evidence="3" id="KW-0479">Metal-binding</keyword>
<keyword evidence="11 13" id="KW-0326">Glycosidase</keyword>
<comment type="caution">
    <text evidence="13">Lacks conserved residue(s) required for the propagation of feature annotation.</text>
</comment>
<evidence type="ECO:0000256" key="12">
    <source>
        <dbReference type="ARBA" id="ARBA00052915"/>
    </source>
</evidence>
<dbReference type="InterPro" id="IPR004036">
    <property type="entry name" value="Endonuclease-III-like_CS2"/>
</dbReference>
<dbReference type="HAMAP" id="MF_00942">
    <property type="entry name" value="Nth"/>
    <property type="match status" value="1"/>
</dbReference>
<dbReference type="CDD" id="cd00056">
    <property type="entry name" value="ENDO3c"/>
    <property type="match status" value="1"/>
</dbReference>
<dbReference type="Pfam" id="PF00730">
    <property type="entry name" value="HhH-GPD"/>
    <property type="match status" value="1"/>
</dbReference>
<comment type="cofactor">
    <cofactor evidence="13">
        <name>[4Fe-4S] cluster</name>
        <dbReference type="ChEBI" id="CHEBI:49883"/>
    </cofactor>
    <text evidence="13">Binds 1 [4Fe-4S] cluster.</text>
</comment>
<keyword evidence="17" id="KW-1185">Reference proteome</keyword>
<keyword evidence="10 13" id="KW-0456">Lyase</keyword>
<keyword evidence="2" id="KW-0004">4Fe-4S</keyword>
<keyword evidence="5 13" id="KW-0378">Hydrolase</keyword>
<reference evidence="16 17" key="1">
    <citation type="submission" date="2016-04" db="EMBL/GenBank/DDBJ databases">
        <title>Genome sequence of Methanobrevibacter cuticularis DSM 11139.</title>
        <authorList>
            <person name="Poehlein A."/>
            <person name="Seedorf H."/>
            <person name="Daniel R."/>
        </authorList>
    </citation>
    <scope>NUCLEOTIDE SEQUENCE [LARGE SCALE GENOMIC DNA]</scope>
    <source>
        <strain evidence="16 17">DSM 11139</strain>
    </source>
</reference>
<keyword evidence="7" id="KW-0411">Iron-sulfur</keyword>
<evidence type="ECO:0000256" key="11">
    <source>
        <dbReference type="ARBA" id="ARBA00023295"/>
    </source>
</evidence>
<comment type="catalytic activity">
    <reaction evidence="13">
        <text>2'-deoxyribonucleotide-(2'-deoxyribose 5'-phosphate)-2'-deoxyribonucleotide-DNA = a 3'-end 2'-deoxyribonucleotide-(2,3-dehydro-2,3-deoxyribose 5'-phosphate)-DNA + a 5'-end 5'-phospho-2'-deoxyribonucleoside-DNA + H(+)</text>
        <dbReference type="Rhea" id="RHEA:66592"/>
        <dbReference type="Rhea" id="RHEA-COMP:13180"/>
        <dbReference type="Rhea" id="RHEA-COMP:16897"/>
        <dbReference type="Rhea" id="RHEA-COMP:17067"/>
        <dbReference type="ChEBI" id="CHEBI:15378"/>
        <dbReference type="ChEBI" id="CHEBI:136412"/>
        <dbReference type="ChEBI" id="CHEBI:157695"/>
        <dbReference type="ChEBI" id="CHEBI:167181"/>
        <dbReference type="EC" id="4.2.99.18"/>
    </reaction>
</comment>
<evidence type="ECO:0000256" key="3">
    <source>
        <dbReference type="ARBA" id="ARBA00022723"/>
    </source>
</evidence>
<evidence type="ECO:0000313" key="16">
    <source>
        <dbReference type="EMBL" id="KZX16537.1"/>
    </source>
</evidence>
<evidence type="ECO:0000256" key="2">
    <source>
        <dbReference type="ARBA" id="ARBA00022485"/>
    </source>
</evidence>
<dbReference type="Proteomes" id="UP000077275">
    <property type="component" value="Unassembled WGS sequence"/>
</dbReference>
<evidence type="ECO:0000256" key="4">
    <source>
        <dbReference type="ARBA" id="ARBA00022763"/>
    </source>
</evidence>
<dbReference type="GO" id="GO:0000703">
    <property type="term" value="F:oxidized pyrimidine nucleobase lesion DNA N-glycosylase activity"/>
    <property type="evidence" value="ECO:0007669"/>
    <property type="project" value="TreeGrafter"/>
</dbReference>
<dbReference type="STRING" id="47311.MBCUT_07710"/>
<dbReference type="PANTHER" id="PTHR43286:SF1">
    <property type="entry name" value="ENDONUCLEASE III-LIKE PROTEIN 1"/>
    <property type="match status" value="1"/>
</dbReference>
<dbReference type="Pfam" id="PF00633">
    <property type="entry name" value="HHH"/>
    <property type="match status" value="1"/>
</dbReference>
<dbReference type="GO" id="GO:0051539">
    <property type="term" value="F:4 iron, 4 sulfur cluster binding"/>
    <property type="evidence" value="ECO:0007669"/>
    <property type="project" value="UniProtKB-KW"/>
</dbReference>
<evidence type="ECO:0000256" key="13">
    <source>
        <dbReference type="HAMAP-Rule" id="MF_00942"/>
    </source>
</evidence>
<dbReference type="FunFam" id="1.10.1670.10:FF:000001">
    <property type="entry name" value="Endonuclease III"/>
    <property type="match status" value="1"/>
</dbReference>
<dbReference type="InterPro" id="IPR000445">
    <property type="entry name" value="HhH_motif"/>
</dbReference>
<evidence type="ECO:0000256" key="10">
    <source>
        <dbReference type="ARBA" id="ARBA00023239"/>
    </source>
</evidence>
<dbReference type="InterPro" id="IPR005759">
    <property type="entry name" value="Nth"/>
</dbReference>
<dbReference type="GO" id="GO:0141016">
    <property type="term" value="F:G/T mismatch-specific thymine-DNA glycosylase activity"/>
    <property type="evidence" value="ECO:0007669"/>
    <property type="project" value="UniProtKB-EC"/>
</dbReference>
<dbReference type="PROSITE" id="PS01155">
    <property type="entry name" value="ENDONUCLEASE_III_2"/>
    <property type="match status" value="1"/>
</dbReference>
<dbReference type="GO" id="GO:0006285">
    <property type="term" value="P:base-excision repair, AP site formation"/>
    <property type="evidence" value="ECO:0007669"/>
    <property type="project" value="TreeGrafter"/>
</dbReference>
<keyword evidence="4 13" id="KW-0227">DNA damage</keyword>
<keyword evidence="9 13" id="KW-0234">DNA repair</keyword>
<feature type="domain" description="HhH-GPD" evidence="15">
    <location>
        <begin position="27"/>
        <end position="174"/>
    </location>
</feature>
<keyword evidence="16" id="KW-0540">Nuclease</keyword>
<proteinExistence type="inferred from homology"/>
<dbReference type="AlphaFoldDB" id="A0A166CSS7"/>
<dbReference type="InterPro" id="IPR011257">
    <property type="entry name" value="DNA_glycosylase"/>
</dbReference>
<dbReference type="EMBL" id="LWMW01000090">
    <property type="protein sequence ID" value="KZX16537.1"/>
    <property type="molecule type" value="Genomic_DNA"/>
</dbReference>
<evidence type="ECO:0000256" key="8">
    <source>
        <dbReference type="ARBA" id="ARBA00023125"/>
    </source>
</evidence>
<keyword evidence="8 13" id="KW-0238">DNA-binding</keyword>
<feature type="domain" description="Helix-hairpin-helix DNA-binding motif class 1" evidence="14">
    <location>
        <begin position="62"/>
        <end position="81"/>
    </location>
</feature>
<dbReference type="Gene3D" id="1.10.1670.10">
    <property type="entry name" value="Helix-hairpin-Helix base-excision DNA repair enzymes (C-terminal)"/>
    <property type="match status" value="1"/>
</dbReference>
<protein>
    <recommendedName>
        <fullName evidence="13">Endonuclease III</fullName>
        <ecNumber evidence="13">4.2.99.18</ecNumber>
    </recommendedName>
    <alternativeName>
        <fullName evidence="13">DNA-(apurinic or apyrimidinic site) lyase</fullName>
    </alternativeName>
</protein>
<feature type="domain" description="Helix-hairpin-helix DNA-binding motif class 1" evidence="14">
    <location>
        <begin position="98"/>
        <end position="117"/>
    </location>
</feature>
<dbReference type="InterPro" id="IPR023170">
    <property type="entry name" value="HhH_base_excis_C"/>
</dbReference>
<dbReference type="GO" id="GO:0140078">
    <property type="term" value="F:class I DNA-(apurinic or apyrimidinic site) endonuclease activity"/>
    <property type="evidence" value="ECO:0007669"/>
    <property type="project" value="UniProtKB-EC"/>
</dbReference>
<comment type="function">
    <text evidence="13">DNA repair enzyme that has both DNA N-glycosylase activity and AP-lyase activity. The DNA N-glycosylase activity releases various damaged pyrimidines from DNA by cleaving the N-glycosidic bond, leaving an AP (apurinic/apyrimidinic) site. The AP-lyase activity cleaves the phosphodiester bond 3' to the AP site by a beta-elimination, leaving a 3'-terminal unsaturated sugar and a product with a terminal 5'-phosphate.</text>
</comment>
<sequence>MKSLSGLYTLRVFEDRDPYRVLIRTILSQRTRDENTDQASANLFAKYKNIEEVANAPIEDLEVLVRVAGFYRVKARRIKEVSNLILDQYGGVVPDNMKELLELPGVGRKTANCVLVYAFQEPAIPVDTHVHRISNLWGIVNTKTPEETEEELVKIVPKDFWIDLNDLMVQFGQTVCKPTYPQCEQCPIVELCDYDSS</sequence>
<evidence type="ECO:0000256" key="5">
    <source>
        <dbReference type="ARBA" id="ARBA00022801"/>
    </source>
</evidence>
<evidence type="ECO:0000256" key="7">
    <source>
        <dbReference type="ARBA" id="ARBA00023014"/>
    </source>
</evidence>
<gene>
    <name evidence="13 16" type="primary">nth</name>
    <name evidence="16" type="ORF">MBCUT_07710</name>
</gene>
<keyword evidence="16" id="KW-0255">Endonuclease</keyword>
<dbReference type="GO" id="GO:0046872">
    <property type="term" value="F:metal ion binding"/>
    <property type="evidence" value="ECO:0007669"/>
    <property type="project" value="UniProtKB-KW"/>
</dbReference>
<dbReference type="SUPFAM" id="SSF48150">
    <property type="entry name" value="DNA-glycosylase"/>
    <property type="match status" value="1"/>
</dbReference>
<evidence type="ECO:0000313" key="17">
    <source>
        <dbReference type="Proteomes" id="UP000077275"/>
    </source>
</evidence>
<comment type="similarity">
    <text evidence="1 13">Belongs to the Nth/MutY family.</text>
</comment>
<dbReference type="EC" id="4.2.99.18" evidence="13"/>
<dbReference type="InterPro" id="IPR003583">
    <property type="entry name" value="Hlx-hairpin-Hlx_DNA-bd_motif"/>
</dbReference>
<dbReference type="GO" id="GO:0003677">
    <property type="term" value="F:DNA binding"/>
    <property type="evidence" value="ECO:0007669"/>
    <property type="project" value="UniProtKB-UniRule"/>
</dbReference>
<dbReference type="SMART" id="SM00478">
    <property type="entry name" value="ENDO3c"/>
    <property type="match status" value="1"/>
</dbReference>
<evidence type="ECO:0000259" key="14">
    <source>
        <dbReference type="SMART" id="SM00278"/>
    </source>
</evidence>
<organism evidence="16 17">
    <name type="scientific">Methanobrevibacter cuticularis</name>
    <dbReference type="NCBI Taxonomy" id="47311"/>
    <lineage>
        <taxon>Archaea</taxon>
        <taxon>Methanobacteriati</taxon>
        <taxon>Methanobacteriota</taxon>
        <taxon>Methanomada group</taxon>
        <taxon>Methanobacteria</taxon>
        <taxon>Methanobacteriales</taxon>
        <taxon>Methanobacteriaceae</taxon>
        <taxon>Methanobrevibacter</taxon>
    </lineage>
</organism>
<comment type="catalytic activity">
    <reaction evidence="12">
        <text>Hydrolyzes mismatched double-stranded DNA and polynucleotides, releasing free thymine.</text>
        <dbReference type="EC" id="3.2.2.29"/>
    </reaction>
</comment>
<dbReference type="FunFam" id="1.10.340.30:FF:000001">
    <property type="entry name" value="Endonuclease III"/>
    <property type="match status" value="1"/>
</dbReference>
<dbReference type="PIRSF" id="PIRSF001435">
    <property type="entry name" value="Nth"/>
    <property type="match status" value="1"/>
</dbReference>
<name>A0A166CSS7_9EURY</name>
<dbReference type="RefSeq" id="WP_067259130.1">
    <property type="nucleotide sequence ID" value="NZ_LWMW01000090.1"/>
</dbReference>